<keyword evidence="2" id="KW-1133">Transmembrane helix</keyword>
<name>A0A9Q0ME44_BLOTA</name>
<feature type="compositionally biased region" description="Basic residues" evidence="1">
    <location>
        <begin position="518"/>
        <end position="532"/>
    </location>
</feature>
<feature type="compositionally biased region" description="Low complexity" evidence="1">
    <location>
        <begin position="536"/>
        <end position="554"/>
    </location>
</feature>
<dbReference type="Proteomes" id="UP001142055">
    <property type="component" value="Chromosome 1"/>
</dbReference>
<gene>
    <name evidence="3" type="ORF">RDWZM_001162</name>
</gene>
<feature type="region of interest" description="Disordered" evidence="1">
    <location>
        <begin position="476"/>
        <end position="554"/>
    </location>
</feature>
<feature type="compositionally biased region" description="Basic residues" evidence="1">
    <location>
        <begin position="476"/>
        <end position="504"/>
    </location>
</feature>
<dbReference type="EMBL" id="JAPWDV010000001">
    <property type="protein sequence ID" value="KAJ6222617.1"/>
    <property type="molecule type" value="Genomic_DNA"/>
</dbReference>
<keyword evidence="2" id="KW-0472">Membrane</keyword>
<feature type="transmembrane region" description="Helical" evidence="2">
    <location>
        <begin position="433"/>
        <end position="455"/>
    </location>
</feature>
<keyword evidence="2" id="KW-0812">Transmembrane</keyword>
<evidence type="ECO:0000256" key="1">
    <source>
        <dbReference type="SAM" id="MobiDB-lite"/>
    </source>
</evidence>
<reference evidence="3" key="1">
    <citation type="submission" date="2022-12" db="EMBL/GenBank/DDBJ databases">
        <title>Genome assemblies of Blomia tropicalis.</title>
        <authorList>
            <person name="Cui Y."/>
        </authorList>
    </citation>
    <scope>NUCLEOTIDE SEQUENCE</scope>
    <source>
        <tissue evidence="3">Adult mites</tissue>
    </source>
</reference>
<comment type="caution">
    <text evidence="3">The sequence shown here is derived from an EMBL/GenBank/DDBJ whole genome shotgun (WGS) entry which is preliminary data.</text>
</comment>
<evidence type="ECO:0000256" key="2">
    <source>
        <dbReference type="SAM" id="Phobius"/>
    </source>
</evidence>
<proteinExistence type="predicted"/>
<dbReference type="AlphaFoldDB" id="A0A9Q0ME44"/>
<keyword evidence="4" id="KW-1185">Reference proteome</keyword>
<organism evidence="3 4">
    <name type="scientific">Blomia tropicalis</name>
    <name type="common">Mite</name>
    <dbReference type="NCBI Taxonomy" id="40697"/>
    <lineage>
        <taxon>Eukaryota</taxon>
        <taxon>Metazoa</taxon>
        <taxon>Ecdysozoa</taxon>
        <taxon>Arthropoda</taxon>
        <taxon>Chelicerata</taxon>
        <taxon>Arachnida</taxon>
        <taxon>Acari</taxon>
        <taxon>Acariformes</taxon>
        <taxon>Sarcoptiformes</taxon>
        <taxon>Astigmata</taxon>
        <taxon>Glycyphagoidea</taxon>
        <taxon>Echimyopodidae</taxon>
        <taxon>Blomia</taxon>
    </lineage>
</organism>
<sequence>MKLLEKKPKLPFKVNLYEKDKIDAYVLFPVLSNVTKENITNIFLMLGTKEYMRTLLWIQYDRNVVEQNETDLIISYGESKKIWLNMDDLSSDMTIIGARSYQYVWAFRKQVIKSSEFKKKQSSPFSMYLKKKHMTDVSQLFPSWNNVPKNNIINVFLMMGSDQIKSLIWIQYDPQSVPEDKTDLAITYNSTDMYWFNTGELPKDVKIFGFQSYKFVWGFKIKGDEACLTKIRFTYQFPKTLEWYRQTDRCFKITSPIRRGFVSKEVGQFYVFHEDHMVSIYETGELGFQLLEKKPVSEYFQCEEENKTDLAITNNSTDMYWFNTGELPRDVIMFGFQSFQHVWGFKIKGDEACLTKIRFTYKMPKNLEWYKQTNRCFKFTSPIRRGFFSNAVGQFYVFHEDHMVSIYETGELGFQLLEKKPVDEYFQCEEESWFFPQVVYVLLFTTAAFCCFMFIKTKWKSLKFIRKYGKKVKSAKTPKSKSKIKSQKSRKTLVQKSSPKKSISKTKSITNATSVSKSKIRQSSKIKQHKSLKPNPSSTKSISKSKTPITSSSS</sequence>
<evidence type="ECO:0000313" key="3">
    <source>
        <dbReference type="EMBL" id="KAJ6222617.1"/>
    </source>
</evidence>
<evidence type="ECO:0000313" key="4">
    <source>
        <dbReference type="Proteomes" id="UP001142055"/>
    </source>
</evidence>
<accession>A0A9Q0ME44</accession>
<protein>
    <submittedName>
        <fullName evidence="3">Uncharacterized protein</fullName>
    </submittedName>
</protein>